<comment type="subcellular location">
    <subcellularLocation>
        <location evidence="1">Membrane</location>
        <topology evidence="1">Multi-pass membrane protein</topology>
    </subcellularLocation>
</comment>
<dbReference type="InterPro" id="IPR020846">
    <property type="entry name" value="MFS_dom"/>
</dbReference>
<proteinExistence type="predicted"/>
<feature type="transmembrane region" description="Helical" evidence="6">
    <location>
        <begin position="187"/>
        <end position="205"/>
    </location>
</feature>
<feature type="transmembrane region" description="Helical" evidence="6">
    <location>
        <begin position="378"/>
        <end position="398"/>
    </location>
</feature>
<evidence type="ECO:0000259" key="7">
    <source>
        <dbReference type="PROSITE" id="PS50850"/>
    </source>
</evidence>
<reference evidence="8" key="1">
    <citation type="journal article" date="2020" name="Stud. Mycol.">
        <title>101 Dothideomycetes genomes: a test case for predicting lifestyles and emergence of pathogens.</title>
        <authorList>
            <person name="Haridas S."/>
            <person name="Albert R."/>
            <person name="Binder M."/>
            <person name="Bloem J."/>
            <person name="Labutti K."/>
            <person name="Salamov A."/>
            <person name="Andreopoulos B."/>
            <person name="Baker S."/>
            <person name="Barry K."/>
            <person name="Bills G."/>
            <person name="Bluhm B."/>
            <person name="Cannon C."/>
            <person name="Castanera R."/>
            <person name="Culley D."/>
            <person name="Daum C."/>
            <person name="Ezra D."/>
            <person name="Gonzalez J."/>
            <person name="Henrissat B."/>
            <person name="Kuo A."/>
            <person name="Liang C."/>
            <person name="Lipzen A."/>
            <person name="Lutzoni F."/>
            <person name="Magnuson J."/>
            <person name="Mondo S."/>
            <person name="Nolan M."/>
            <person name="Ohm R."/>
            <person name="Pangilinan J."/>
            <person name="Park H.-J."/>
            <person name="Ramirez L."/>
            <person name="Alfaro M."/>
            <person name="Sun H."/>
            <person name="Tritt A."/>
            <person name="Yoshinaga Y."/>
            <person name="Zwiers L.-H."/>
            <person name="Turgeon B."/>
            <person name="Goodwin S."/>
            <person name="Spatafora J."/>
            <person name="Crous P."/>
            <person name="Grigoriev I."/>
        </authorList>
    </citation>
    <scope>NUCLEOTIDE SEQUENCE</scope>
    <source>
        <strain evidence="8">CBS 133067</strain>
    </source>
</reference>
<feature type="transmembrane region" description="Helical" evidence="6">
    <location>
        <begin position="446"/>
        <end position="465"/>
    </location>
</feature>
<feature type="region of interest" description="Disordered" evidence="5">
    <location>
        <begin position="1"/>
        <end position="80"/>
    </location>
</feature>
<accession>A0A9P4MAV9</accession>
<evidence type="ECO:0000256" key="6">
    <source>
        <dbReference type="SAM" id="Phobius"/>
    </source>
</evidence>
<evidence type="ECO:0000313" key="9">
    <source>
        <dbReference type="Proteomes" id="UP000799772"/>
    </source>
</evidence>
<dbReference type="PANTHER" id="PTHR23501">
    <property type="entry name" value="MAJOR FACILITATOR SUPERFAMILY"/>
    <property type="match status" value="1"/>
</dbReference>
<dbReference type="PROSITE" id="PS50850">
    <property type="entry name" value="MFS"/>
    <property type="match status" value="1"/>
</dbReference>
<feature type="transmembrane region" description="Helical" evidence="6">
    <location>
        <begin position="501"/>
        <end position="524"/>
    </location>
</feature>
<dbReference type="GO" id="GO:0022857">
    <property type="term" value="F:transmembrane transporter activity"/>
    <property type="evidence" value="ECO:0007669"/>
    <property type="project" value="InterPro"/>
</dbReference>
<feature type="transmembrane region" description="Helical" evidence="6">
    <location>
        <begin position="418"/>
        <end position="439"/>
    </location>
</feature>
<keyword evidence="3 6" id="KW-1133">Transmembrane helix</keyword>
<dbReference type="Pfam" id="PF07690">
    <property type="entry name" value="MFS_1"/>
    <property type="match status" value="1"/>
</dbReference>
<evidence type="ECO:0000256" key="5">
    <source>
        <dbReference type="SAM" id="MobiDB-lite"/>
    </source>
</evidence>
<dbReference type="InterPro" id="IPR011701">
    <property type="entry name" value="MFS"/>
</dbReference>
<feature type="transmembrane region" description="Helical" evidence="6">
    <location>
        <begin position="91"/>
        <end position="116"/>
    </location>
</feature>
<evidence type="ECO:0000313" key="8">
    <source>
        <dbReference type="EMBL" id="KAF2103675.1"/>
    </source>
</evidence>
<dbReference type="GO" id="GO:0005886">
    <property type="term" value="C:plasma membrane"/>
    <property type="evidence" value="ECO:0007669"/>
    <property type="project" value="TreeGrafter"/>
</dbReference>
<feature type="transmembrane region" description="Helical" evidence="6">
    <location>
        <begin position="128"/>
        <end position="145"/>
    </location>
</feature>
<organism evidence="8 9">
    <name type="scientific">Rhizodiscina lignyota</name>
    <dbReference type="NCBI Taxonomy" id="1504668"/>
    <lineage>
        <taxon>Eukaryota</taxon>
        <taxon>Fungi</taxon>
        <taxon>Dikarya</taxon>
        <taxon>Ascomycota</taxon>
        <taxon>Pezizomycotina</taxon>
        <taxon>Dothideomycetes</taxon>
        <taxon>Pleosporomycetidae</taxon>
        <taxon>Aulographales</taxon>
        <taxon>Rhizodiscinaceae</taxon>
        <taxon>Rhizodiscina</taxon>
    </lineage>
</organism>
<gene>
    <name evidence="8" type="ORF">NA57DRAFT_62582</name>
</gene>
<sequence>MYLAYKYAKKKSRERKEAKAAEAAKSPSTDAQPHGQQDAVVSDEIEAAAPSKVHAAGTNDEKTKQPSPGDHEMSEEDRIQKKKRRNYRLKIIFGLAAPFALQALDTTIVASALPFIAKDFGEVKQLNWIISAFNLTSAAFLPFWAQIADIFGRLTTILASIVVVLIGSAICTGAPTSDFGVLLLGRGIQGVGTAGVSICVRIILADKVSLKEYALQWTLFSLVSAVAFTIGPVIGGYLTEATWRWVFAINLPVAAFAIVVVLLVLRKDLLGPQPLPQIEGRDVSTRHGRFLLRIMTIDYGGQLLFLWGLGLLILALTWAGGSFAWDSAHVLSPLVVGAILSVIWLLYEFMMAPPRFMSRVFPIQRAMIPWELLSQRDIGLLFLINFGSGMAMFALLYFMDLYFALVEGKSASQGGIALLYFLPGLGVGSYMAMFFTNVWPRQTQPALLFGSLTSAIGITVLIWAINVGKDSVIYGMMALTGHGIGMRMVPGSLHGLGYFPALTAAISFLSSFALPFGGTVSLTLMSTVFNNESGAQHTDPRRGIRFAFIALTPFMWVCVVLSALLGNVWIQKHGAHEVVNGVYLWSLLTRKKLVRERRMRGEELVSSERTRPATASLLRDTEKQVF</sequence>
<feature type="transmembrane region" description="Helical" evidence="6">
    <location>
        <begin position="303"/>
        <end position="324"/>
    </location>
</feature>
<feature type="transmembrane region" description="Helical" evidence="6">
    <location>
        <begin position="544"/>
        <end position="565"/>
    </location>
</feature>
<name>A0A9P4MAV9_9PEZI</name>
<dbReference type="AlphaFoldDB" id="A0A9P4MAV9"/>
<comment type="caution">
    <text evidence="8">The sequence shown here is derived from an EMBL/GenBank/DDBJ whole genome shotgun (WGS) entry which is preliminary data.</text>
</comment>
<feature type="transmembrane region" description="Helical" evidence="6">
    <location>
        <begin position="245"/>
        <end position="265"/>
    </location>
</feature>
<dbReference type="SUPFAM" id="SSF103473">
    <property type="entry name" value="MFS general substrate transporter"/>
    <property type="match status" value="2"/>
</dbReference>
<feature type="domain" description="Major facilitator superfamily (MFS) profile" evidence="7">
    <location>
        <begin position="91"/>
        <end position="570"/>
    </location>
</feature>
<evidence type="ECO:0000256" key="2">
    <source>
        <dbReference type="ARBA" id="ARBA00022692"/>
    </source>
</evidence>
<dbReference type="PANTHER" id="PTHR23501:SF39">
    <property type="entry name" value="MULTIDRUG TRANSPORTER, PUTATIVE (AFU_ORTHOLOGUE AFUA_1G05010)-RELATED"/>
    <property type="match status" value="1"/>
</dbReference>
<protein>
    <submittedName>
        <fullName evidence="8">MFS general substrate transporter</fullName>
    </submittedName>
</protein>
<dbReference type="Gene3D" id="1.20.1720.10">
    <property type="entry name" value="Multidrug resistance protein D"/>
    <property type="match status" value="1"/>
</dbReference>
<feature type="transmembrane region" description="Helical" evidence="6">
    <location>
        <begin position="330"/>
        <end position="349"/>
    </location>
</feature>
<keyword evidence="4 6" id="KW-0472">Membrane</keyword>
<feature type="transmembrane region" description="Helical" evidence="6">
    <location>
        <begin position="217"/>
        <end position="239"/>
    </location>
</feature>
<feature type="compositionally biased region" description="Basic and acidic residues" evidence="5">
    <location>
        <begin position="59"/>
        <end position="79"/>
    </location>
</feature>
<dbReference type="InterPro" id="IPR036259">
    <property type="entry name" value="MFS_trans_sf"/>
</dbReference>
<dbReference type="Proteomes" id="UP000799772">
    <property type="component" value="Unassembled WGS sequence"/>
</dbReference>
<evidence type="ECO:0000256" key="3">
    <source>
        <dbReference type="ARBA" id="ARBA00022989"/>
    </source>
</evidence>
<dbReference type="OrthoDB" id="6770063at2759"/>
<feature type="transmembrane region" description="Helical" evidence="6">
    <location>
        <begin position="157"/>
        <end position="175"/>
    </location>
</feature>
<keyword evidence="2 6" id="KW-0812">Transmembrane</keyword>
<evidence type="ECO:0000256" key="4">
    <source>
        <dbReference type="ARBA" id="ARBA00023136"/>
    </source>
</evidence>
<evidence type="ECO:0000256" key="1">
    <source>
        <dbReference type="ARBA" id="ARBA00004141"/>
    </source>
</evidence>
<keyword evidence="9" id="KW-1185">Reference proteome</keyword>
<dbReference type="EMBL" id="ML978121">
    <property type="protein sequence ID" value="KAF2103675.1"/>
    <property type="molecule type" value="Genomic_DNA"/>
</dbReference>